<evidence type="ECO:0000256" key="1">
    <source>
        <dbReference type="PROSITE-ProRule" id="PRU00076"/>
    </source>
</evidence>
<feature type="region of interest" description="Disordered" evidence="2">
    <location>
        <begin position="217"/>
        <end position="239"/>
    </location>
</feature>
<evidence type="ECO:0000313" key="5">
    <source>
        <dbReference type="EMBL" id="KAG8525168.1"/>
    </source>
</evidence>
<dbReference type="OrthoDB" id="5951731at2759"/>
<dbReference type="PROSITE" id="PS01186">
    <property type="entry name" value="EGF_2"/>
    <property type="match status" value="1"/>
</dbReference>
<evidence type="ECO:0000313" key="6">
    <source>
        <dbReference type="Proteomes" id="UP000700334"/>
    </source>
</evidence>
<dbReference type="PANTHER" id="PTHR11905:SF148">
    <property type="entry name" value="DISINTEGRIN AND METALLOPROTEINASE DOMAIN-CONTAINING PROTEIN 30"/>
    <property type="match status" value="1"/>
</dbReference>
<keyword evidence="1" id="KW-1015">Disulfide bond</keyword>
<feature type="domain" description="EGF-like" evidence="4">
    <location>
        <begin position="126"/>
        <end position="159"/>
    </location>
</feature>
<dbReference type="Pfam" id="PF08516">
    <property type="entry name" value="ADAM_CR"/>
    <property type="match status" value="1"/>
</dbReference>
<reference evidence="5" key="1">
    <citation type="journal article" date="2021" name="Evol. Appl.">
        <title>The genome of the Pyrenean desman and the effects of bottlenecks and inbreeding on the genomic landscape of an endangered species.</title>
        <authorList>
            <person name="Escoda L."/>
            <person name="Castresana J."/>
        </authorList>
    </citation>
    <scope>NUCLEOTIDE SEQUENCE</scope>
    <source>
        <strain evidence="5">IBE-C5619</strain>
    </source>
</reference>
<dbReference type="EMBL" id="JAGFMF010009520">
    <property type="protein sequence ID" value="KAG8525168.1"/>
    <property type="molecule type" value="Genomic_DNA"/>
</dbReference>
<dbReference type="PANTHER" id="PTHR11905">
    <property type="entry name" value="ADAM A DISINTEGRIN AND METALLOPROTEASE DOMAIN"/>
    <property type="match status" value="1"/>
</dbReference>
<keyword evidence="6" id="KW-1185">Reference proteome</keyword>
<comment type="caution">
    <text evidence="5">The sequence shown here is derived from an EMBL/GenBank/DDBJ whole genome shotgun (WGS) entry which is preliminary data.</text>
</comment>
<accession>A0A8J6AQH0</accession>
<dbReference type="Proteomes" id="UP000700334">
    <property type="component" value="Unassembled WGS sequence"/>
</dbReference>
<feature type="disulfide bond" evidence="1">
    <location>
        <begin position="149"/>
        <end position="158"/>
    </location>
</feature>
<dbReference type="GO" id="GO:0008584">
    <property type="term" value="P:male gonad development"/>
    <property type="evidence" value="ECO:0007669"/>
    <property type="project" value="TreeGrafter"/>
</dbReference>
<dbReference type="InterPro" id="IPR006586">
    <property type="entry name" value="ADAM_Cys-rich"/>
</dbReference>
<gene>
    <name evidence="5" type="ORF">J0S82_014249</name>
</gene>
<keyword evidence="3" id="KW-0472">Membrane</keyword>
<dbReference type="AlphaFoldDB" id="A0A8J6AQH0"/>
<name>A0A8J6AQH0_GALPY</name>
<keyword evidence="3" id="KW-0812">Transmembrane</keyword>
<feature type="compositionally biased region" description="Basic and acidic residues" evidence="2">
    <location>
        <begin position="217"/>
        <end position="227"/>
    </location>
</feature>
<dbReference type="GO" id="GO:0009897">
    <property type="term" value="C:external side of plasma membrane"/>
    <property type="evidence" value="ECO:0007669"/>
    <property type="project" value="TreeGrafter"/>
</dbReference>
<dbReference type="SMART" id="SM00608">
    <property type="entry name" value="ACR"/>
    <property type="match status" value="1"/>
</dbReference>
<proteinExistence type="predicted"/>
<keyword evidence="1" id="KW-0245">EGF-like domain</keyword>
<feature type="transmembrane region" description="Helical" evidence="3">
    <location>
        <begin position="185"/>
        <end position="206"/>
    </location>
</feature>
<evidence type="ECO:0000256" key="3">
    <source>
        <dbReference type="SAM" id="Phobius"/>
    </source>
</evidence>
<evidence type="ECO:0000259" key="4">
    <source>
        <dbReference type="PROSITE" id="PS50026"/>
    </source>
</evidence>
<feature type="compositionally biased region" description="Basic residues" evidence="2">
    <location>
        <begin position="229"/>
        <end position="239"/>
    </location>
</feature>
<dbReference type="InterPro" id="IPR000742">
    <property type="entry name" value="EGF"/>
</dbReference>
<dbReference type="PROSITE" id="PS50026">
    <property type="entry name" value="EGF_3"/>
    <property type="match status" value="1"/>
</dbReference>
<evidence type="ECO:0000256" key="2">
    <source>
        <dbReference type="SAM" id="MobiDB-lite"/>
    </source>
</evidence>
<keyword evidence="3" id="KW-1133">Transmembrane helix</keyword>
<dbReference type="GO" id="GO:1990913">
    <property type="term" value="C:sperm head plasma membrane"/>
    <property type="evidence" value="ECO:0007669"/>
    <property type="project" value="TreeGrafter"/>
</dbReference>
<sequence>MQCQSIFGPDAREAPHPCYEAVNTIGDQYGNCAVTGTNTYMACSKQHVMCGNIQCVNIKKLPDLPDHTIIISTHLHKQNLMCWGIGYHLATESVNIPNFAFIGDGTSCGKNLVCINRTCVKKSSVIRYDCAINKCNRRGFCNNLKNCHCMYGWAPPFCEKPGRGGSINSGTPGIPVKEPEPNIRIVSIIVIRLILLVVSAVLVYLWGILERALAKKENPTPKTEAGKTPKQKSRETKKH</sequence>
<protein>
    <submittedName>
        <fullName evidence="5">Disintegrin and metalloproteinase domain-containing protein 30</fullName>
    </submittedName>
</protein>
<organism evidence="5 6">
    <name type="scientific">Galemys pyrenaicus</name>
    <name type="common">Iberian desman</name>
    <name type="synonym">Pyrenean desman</name>
    <dbReference type="NCBI Taxonomy" id="202257"/>
    <lineage>
        <taxon>Eukaryota</taxon>
        <taxon>Metazoa</taxon>
        <taxon>Chordata</taxon>
        <taxon>Craniata</taxon>
        <taxon>Vertebrata</taxon>
        <taxon>Euteleostomi</taxon>
        <taxon>Mammalia</taxon>
        <taxon>Eutheria</taxon>
        <taxon>Laurasiatheria</taxon>
        <taxon>Eulipotyphla</taxon>
        <taxon>Talpidae</taxon>
        <taxon>Galemys</taxon>
    </lineage>
</organism>
<comment type="caution">
    <text evidence="1">Lacks conserved residue(s) required for the propagation of feature annotation.</text>
</comment>